<dbReference type="InterPro" id="IPR013536">
    <property type="entry name" value="WLM_dom"/>
</dbReference>
<proteinExistence type="predicted"/>
<gene>
    <name evidence="3" type="ORF">E0L32_007379</name>
</gene>
<feature type="region of interest" description="Disordered" evidence="1">
    <location>
        <begin position="287"/>
        <end position="381"/>
    </location>
</feature>
<protein>
    <recommendedName>
        <fullName evidence="2">WLM domain-containing protein</fullName>
    </recommendedName>
</protein>
<feature type="domain" description="WLM" evidence="2">
    <location>
        <begin position="151"/>
        <end position="361"/>
    </location>
</feature>
<feature type="region of interest" description="Disordered" evidence="1">
    <location>
        <begin position="1"/>
        <end position="33"/>
    </location>
</feature>
<name>A0A507B489_9PEZI</name>
<accession>A0A507B489</accession>
<evidence type="ECO:0000313" key="3">
    <source>
        <dbReference type="EMBL" id="TPX11881.1"/>
    </source>
</evidence>
<feature type="region of interest" description="Disordered" evidence="1">
    <location>
        <begin position="128"/>
        <end position="155"/>
    </location>
</feature>
<sequence>MQDPTDTPPSEPQPQYDGHHPSSPDAAAEPLDRPISLTVTHAGQTRAFSFPSSATLEDLTLECEDAWGPEYDWSSHKLIAPPPAGLLKPADRPDEPLAPLLLGGKKLRLLATKLRDVDALRSAASLARRRDERRAAQRRDARRPQRSAPQTSRQDAAYTFLQIRPLPNLPNPQRSRAFLERLRDDPGIRAAMRAHRFAVGLLTEMDPLSYTQQSHEGTTRVLGLNRNKGEVIELRLRTDAYDGYRDYRTIRKTLCHELAHNVHGPHDRDFWDLCHAIEREVDRADWRHGGRSVGDAPVYDPEGSRDEEAEPLDHGGWTGGEYVLGGGPSSSSSASSRAGEGGEPPLSRREILAKAAEERIRRMNEDSPRSNGGRSEGSSSK</sequence>
<dbReference type="PROSITE" id="PS51397">
    <property type="entry name" value="WLM"/>
    <property type="match status" value="1"/>
</dbReference>
<dbReference type="Proteomes" id="UP000319257">
    <property type="component" value="Unassembled WGS sequence"/>
</dbReference>
<dbReference type="GeneID" id="41974826"/>
<dbReference type="STRING" id="1093900.A0A507B489"/>
<dbReference type="GO" id="GO:0070628">
    <property type="term" value="F:proteasome binding"/>
    <property type="evidence" value="ECO:0007669"/>
    <property type="project" value="TreeGrafter"/>
</dbReference>
<evidence type="ECO:0000256" key="1">
    <source>
        <dbReference type="SAM" id="MobiDB-lite"/>
    </source>
</evidence>
<dbReference type="OrthoDB" id="49605at2759"/>
<dbReference type="AlphaFoldDB" id="A0A507B489"/>
<evidence type="ECO:0000259" key="2">
    <source>
        <dbReference type="PROSITE" id="PS51397"/>
    </source>
</evidence>
<evidence type="ECO:0000313" key="4">
    <source>
        <dbReference type="Proteomes" id="UP000319257"/>
    </source>
</evidence>
<reference evidence="3 4" key="1">
    <citation type="submission" date="2019-06" db="EMBL/GenBank/DDBJ databases">
        <title>Draft genome sequence of the filamentous fungus Phialemoniopsis curvata isolated from diesel fuel.</title>
        <authorList>
            <person name="Varaljay V.A."/>
            <person name="Lyon W.J."/>
            <person name="Crouch A.L."/>
            <person name="Drake C.E."/>
            <person name="Hollomon J.M."/>
            <person name="Nadeau L.J."/>
            <person name="Nunn H.S."/>
            <person name="Stevenson B.S."/>
            <person name="Bojanowski C.L."/>
            <person name="Crookes-Goodson W.J."/>
        </authorList>
    </citation>
    <scope>NUCLEOTIDE SEQUENCE [LARGE SCALE GENOMIC DNA]</scope>
    <source>
        <strain evidence="3 4">D216</strain>
    </source>
</reference>
<feature type="compositionally biased region" description="Basic and acidic residues" evidence="1">
    <location>
        <begin position="346"/>
        <end position="368"/>
    </location>
</feature>
<keyword evidence="4" id="KW-1185">Reference proteome</keyword>
<feature type="compositionally biased region" description="Low complexity" evidence="1">
    <location>
        <begin position="329"/>
        <end position="338"/>
    </location>
</feature>
<dbReference type="RefSeq" id="XP_030993592.1">
    <property type="nucleotide sequence ID" value="XM_031142116.1"/>
</dbReference>
<feature type="compositionally biased region" description="Low complexity" evidence="1">
    <location>
        <begin position="369"/>
        <end position="381"/>
    </location>
</feature>
<feature type="compositionally biased region" description="Gly residues" evidence="1">
    <location>
        <begin position="316"/>
        <end position="328"/>
    </location>
</feature>
<dbReference type="PANTHER" id="PTHR47795:SF1">
    <property type="entry name" value="DNA-DEPENDENT METALLOPROTEASE WSS1 HOMOLOG 2"/>
    <property type="match status" value="1"/>
</dbReference>
<comment type="caution">
    <text evidence="3">The sequence shown here is derived from an EMBL/GenBank/DDBJ whole genome shotgun (WGS) entry which is preliminary data.</text>
</comment>
<dbReference type="InParanoid" id="A0A507B489"/>
<feature type="compositionally biased region" description="Basic and acidic residues" evidence="1">
    <location>
        <begin position="128"/>
        <end position="143"/>
    </location>
</feature>
<dbReference type="Pfam" id="PF08325">
    <property type="entry name" value="WLM"/>
    <property type="match status" value="1"/>
</dbReference>
<dbReference type="EMBL" id="SKBQ01000045">
    <property type="protein sequence ID" value="TPX11881.1"/>
    <property type="molecule type" value="Genomic_DNA"/>
</dbReference>
<organism evidence="3 4">
    <name type="scientific">Thyridium curvatum</name>
    <dbReference type="NCBI Taxonomy" id="1093900"/>
    <lineage>
        <taxon>Eukaryota</taxon>
        <taxon>Fungi</taxon>
        <taxon>Dikarya</taxon>
        <taxon>Ascomycota</taxon>
        <taxon>Pezizomycotina</taxon>
        <taxon>Sordariomycetes</taxon>
        <taxon>Sordariomycetidae</taxon>
        <taxon>Thyridiales</taxon>
        <taxon>Thyridiaceae</taxon>
        <taxon>Thyridium</taxon>
    </lineage>
</organism>
<feature type="compositionally biased region" description="Pro residues" evidence="1">
    <location>
        <begin position="1"/>
        <end position="12"/>
    </location>
</feature>
<dbReference type="PANTHER" id="PTHR47795">
    <property type="entry name" value="UBIQUITIN AND WLM DOMAIN-CONTAINING METALLOPROTEASE SPCC1442.07C"/>
    <property type="match status" value="1"/>
</dbReference>